<dbReference type="AlphaFoldDB" id="A0AAJ6P7Q5"/>
<evidence type="ECO:0000259" key="1">
    <source>
        <dbReference type="Pfam" id="PF17761"/>
    </source>
</evidence>
<dbReference type="KEGG" id="hbq:QI031_18940"/>
<evidence type="ECO:0000313" key="2">
    <source>
        <dbReference type="EMBL" id="WGV23876.1"/>
    </source>
</evidence>
<evidence type="ECO:0000313" key="3">
    <source>
        <dbReference type="Proteomes" id="UP001223520"/>
    </source>
</evidence>
<feature type="domain" description="YhcG N-terminal" evidence="1">
    <location>
        <begin position="26"/>
        <end position="162"/>
    </location>
</feature>
<name>A0AAJ6P7Q5_9CYAN</name>
<sequence>MPKSDKSEFSQSGASNIVGYDDFLKELKTRISSAQLRAGVAVNKELLLLYWQIGRDILNRQQQQGWGAKVIDSLAADLQQAFPEMKGFSSRNLKYMRTFAETYPDEQFVQEVLAQITWYHNIALLEKLKSSEERLWYIQQTIQHGWSRNVLVHQIESQLYHRQGKAITNFDNTLPKPQSELAQQLLKDPYTFDFLNLGEDFLERDLERALISTSAIFY</sequence>
<dbReference type="PANTHER" id="PTHR30547">
    <property type="entry name" value="UNCHARACTERIZED PROTEIN YHCG-RELATED"/>
    <property type="match status" value="1"/>
</dbReference>
<organism evidence="2 3">
    <name type="scientific">Halotia branconii CENA392</name>
    <dbReference type="NCBI Taxonomy" id="1539056"/>
    <lineage>
        <taxon>Bacteria</taxon>
        <taxon>Bacillati</taxon>
        <taxon>Cyanobacteriota</taxon>
        <taxon>Cyanophyceae</taxon>
        <taxon>Nostocales</taxon>
        <taxon>Nodulariaceae</taxon>
        <taxon>Halotia</taxon>
    </lineage>
</organism>
<reference evidence="2 3" key="1">
    <citation type="journal article" date="2023" name="Limnol Oceanogr Lett">
        <title>Environmental adaptations by the intertidal Antarctic cyanobacterium Halotia branconii CENA392 as revealed using long-read genome sequencing.</title>
        <authorList>
            <person name="Dextro R.B."/>
            <person name="Delbaje E."/>
            <person name="Freitas P.N.N."/>
            <person name="Geraldes V."/>
            <person name="Pinto E."/>
            <person name="Long P.F."/>
            <person name="Fiore M.F."/>
        </authorList>
    </citation>
    <scope>NUCLEOTIDE SEQUENCE [LARGE SCALE GENOMIC DNA]</scope>
    <source>
        <strain evidence="2 3">CENA392</strain>
    </source>
</reference>
<proteinExistence type="predicted"/>
<dbReference type="PANTHER" id="PTHR30547:SF0">
    <property type="entry name" value="BLR8175 PROTEIN"/>
    <property type="match status" value="1"/>
</dbReference>
<protein>
    <submittedName>
        <fullName evidence="2">DUF1016 N-terminal domain-containing protein</fullName>
    </submittedName>
</protein>
<dbReference type="InterPro" id="IPR053148">
    <property type="entry name" value="PD-DEXK-like_domain"/>
</dbReference>
<dbReference type="EMBL" id="CP124543">
    <property type="protein sequence ID" value="WGV23876.1"/>
    <property type="molecule type" value="Genomic_DNA"/>
</dbReference>
<dbReference type="InterPro" id="IPR041527">
    <property type="entry name" value="YhcG_N"/>
</dbReference>
<dbReference type="RefSeq" id="WP_281481206.1">
    <property type="nucleotide sequence ID" value="NZ_CP124543.1"/>
</dbReference>
<gene>
    <name evidence="2" type="ORF">QI031_18940</name>
</gene>
<dbReference type="Proteomes" id="UP001223520">
    <property type="component" value="Chromosome"/>
</dbReference>
<accession>A0AAJ6P7Q5</accession>
<dbReference type="Pfam" id="PF17761">
    <property type="entry name" value="DUF1016_N"/>
    <property type="match status" value="1"/>
</dbReference>
<keyword evidence="3" id="KW-1185">Reference proteome</keyword>